<organism evidence="2 3">
    <name type="scientific">Fimbriiglobus ruber</name>
    <dbReference type="NCBI Taxonomy" id="1908690"/>
    <lineage>
        <taxon>Bacteria</taxon>
        <taxon>Pseudomonadati</taxon>
        <taxon>Planctomycetota</taxon>
        <taxon>Planctomycetia</taxon>
        <taxon>Gemmatales</taxon>
        <taxon>Gemmataceae</taxon>
        <taxon>Fimbriiglobus</taxon>
    </lineage>
</organism>
<evidence type="ECO:0000313" key="2">
    <source>
        <dbReference type="EMBL" id="OWK43825.1"/>
    </source>
</evidence>
<dbReference type="PANTHER" id="PTHR11614">
    <property type="entry name" value="PHOSPHOLIPASE-RELATED"/>
    <property type="match status" value="1"/>
</dbReference>
<dbReference type="InterPro" id="IPR022742">
    <property type="entry name" value="Hydrolase_4"/>
</dbReference>
<dbReference type="SUPFAM" id="SSF53474">
    <property type="entry name" value="alpha/beta-Hydrolases"/>
    <property type="match status" value="1"/>
</dbReference>
<gene>
    <name evidence="2" type="ORF">FRUB_03424</name>
</gene>
<dbReference type="Proteomes" id="UP000214646">
    <property type="component" value="Unassembled WGS sequence"/>
</dbReference>
<dbReference type="Pfam" id="PF12146">
    <property type="entry name" value="Hydrolase_4"/>
    <property type="match status" value="1"/>
</dbReference>
<comment type="caution">
    <text evidence="2">The sequence shown here is derived from an EMBL/GenBank/DDBJ whole genome shotgun (WGS) entry which is preliminary data.</text>
</comment>
<evidence type="ECO:0000313" key="3">
    <source>
        <dbReference type="Proteomes" id="UP000214646"/>
    </source>
</evidence>
<dbReference type="AlphaFoldDB" id="A0A225E572"/>
<sequence>MGEPDAPTRLVLQAFRASDGYRFYYRTWVPPVRPRARLVILHGIRSHGGWYERSCQRFAAAGFEVSFLDRRGAGLNTARRGDCPSFRRLIDDVAEFLLKQRETAAWLPTFVAGISWGGKLAVGLQARRPGLTSGLILLCPGLKPQVSPPLASRLRIALARCARPEKFFPIPLNDPELFTSNPEWQQFIATDRYGLREATARFLFNSATFDIYLKRAASRVTVPTLLLLAGRDKVIDNARTRAYAASFPSRDNRAIDYPDAHHTLEFEGDRHPFMDDVVKWIERRI</sequence>
<dbReference type="InterPro" id="IPR029058">
    <property type="entry name" value="AB_hydrolase_fold"/>
</dbReference>
<dbReference type="InterPro" id="IPR051044">
    <property type="entry name" value="MAG_DAG_Lipase"/>
</dbReference>
<keyword evidence="3" id="KW-1185">Reference proteome</keyword>
<dbReference type="EMBL" id="NIDE01000004">
    <property type="protein sequence ID" value="OWK43825.1"/>
    <property type="molecule type" value="Genomic_DNA"/>
</dbReference>
<protein>
    <submittedName>
        <fullName evidence="2">Lysophospholipase</fullName>
    </submittedName>
</protein>
<dbReference type="RefSeq" id="WP_088254627.1">
    <property type="nucleotide sequence ID" value="NZ_NIDE01000004.1"/>
</dbReference>
<accession>A0A225E572</accession>
<evidence type="ECO:0000259" key="1">
    <source>
        <dbReference type="Pfam" id="PF12146"/>
    </source>
</evidence>
<proteinExistence type="predicted"/>
<dbReference type="OrthoDB" id="233176at2"/>
<reference evidence="3" key="1">
    <citation type="submission" date="2017-06" db="EMBL/GenBank/DDBJ databases">
        <title>Genome analysis of Fimbriiglobus ruber SP5, the first member of the order Planctomycetales with confirmed chitinolytic capability.</title>
        <authorList>
            <person name="Ravin N.V."/>
            <person name="Rakitin A.L."/>
            <person name="Ivanova A.A."/>
            <person name="Beletsky A.V."/>
            <person name="Kulichevskaya I.S."/>
            <person name="Mardanov A.V."/>
            <person name="Dedysh S.N."/>
        </authorList>
    </citation>
    <scope>NUCLEOTIDE SEQUENCE [LARGE SCALE GENOMIC DNA]</scope>
    <source>
        <strain evidence="3">SP5</strain>
    </source>
</reference>
<name>A0A225E572_9BACT</name>
<dbReference type="Gene3D" id="3.40.50.1820">
    <property type="entry name" value="alpha/beta hydrolase"/>
    <property type="match status" value="1"/>
</dbReference>
<feature type="domain" description="Serine aminopeptidase S33" evidence="1">
    <location>
        <begin position="33"/>
        <end position="268"/>
    </location>
</feature>